<keyword evidence="2" id="KW-1185">Reference proteome</keyword>
<dbReference type="EMBL" id="BSXT01003237">
    <property type="protein sequence ID" value="GMF53099.1"/>
    <property type="molecule type" value="Genomic_DNA"/>
</dbReference>
<protein>
    <submittedName>
        <fullName evidence="1">Unnamed protein product</fullName>
    </submittedName>
</protein>
<dbReference type="Proteomes" id="UP001165121">
    <property type="component" value="Unassembled WGS sequence"/>
</dbReference>
<dbReference type="OrthoDB" id="10495842at2759"/>
<evidence type="ECO:0000313" key="2">
    <source>
        <dbReference type="Proteomes" id="UP001165121"/>
    </source>
</evidence>
<name>A0A9W6Y519_9STRA</name>
<evidence type="ECO:0000313" key="1">
    <source>
        <dbReference type="EMBL" id="GMF53099.1"/>
    </source>
</evidence>
<reference evidence="1" key="1">
    <citation type="submission" date="2023-04" db="EMBL/GenBank/DDBJ databases">
        <title>Phytophthora fragariaefolia NBRC 109709.</title>
        <authorList>
            <person name="Ichikawa N."/>
            <person name="Sato H."/>
            <person name="Tonouchi N."/>
        </authorList>
    </citation>
    <scope>NUCLEOTIDE SEQUENCE</scope>
    <source>
        <strain evidence="1">NBRC 109709</strain>
    </source>
</reference>
<dbReference type="AlphaFoldDB" id="A0A9W6Y519"/>
<organism evidence="1 2">
    <name type="scientific">Phytophthora fragariaefolia</name>
    <dbReference type="NCBI Taxonomy" id="1490495"/>
    <lineage>
        <taxon>Eukaryota</taxon>
        <taxon>Sar</taxon>
        <taxon>Stramenopiles</taxon>
        <taxon>Oomycota</taxon>
        <taxon>Peronosporomycetes</taxon>
        <taxon>Peronosporales</taxon>
        <taxon>Peronosporaceae</taxon>
        <taxon>Phytophthora</taxon>
    </lineage>
</organism>
<accession>A0A9W6Y519</accession>
<sequence>MGGSGANIVGGGEHTLSKGDTRLVNTIGECGKLVFVSPIDILDSSRMGDNARSFDTGVGLVKWYTVDAFKDARFATSSVVNWTDSSLRGLGNTTGKYFSASKSSSMITAHEMMTSSCNIARFQLEAAKMDVIWVINLGGDGPERHRYG</sequence>
<comment type="caution">
    <text evidence="1">The sequence shown here is derived from an EMBL/GenBank/DDBJ whole genome shotgun (WGS) entry which is preliminary data.</text>
</comment>
<gene>
    <name evidence="1" type="ORF">Pfra01_002186000</name>
</gene>
<proteinExistence type="predicted"/>